<accession>A0A2Z3LFK8</accession>
<evidence type="ECO:0000256" key="2">
    <source>
        <dbReference type="SAM" id="Phobius"/>
    </source>
</evidence>
<dbReference type="KEGG" id="cher:DK880_00047"/>
<organism evidence="3 4">
    <name type="scientific">Candidatus Cardinium hertigii</name>
    <dbReference type="NCBI Taxonomy" id="247481"/>
    <lineage>
        <taxon>Bacteria</taxon>
        <taxon>Pseudomonadati</taxon>
        <taxon>Bacteroidota</taxon>
        <taxon>Cytophagia</taxon>
        <taxon>Cytophagales</taxon>
        <taxon>Amoebophilaceae</taxon>
        <taxon>Candidatus Cardinium</taxon>
    </lineage>
</organism>
<feature type="transmembrane region" description="Helical" evidence="2">
    <location>
        <begin position="144"/>
        <end position="164"/>
    </location>
</feature>
<keyword evidence="2" id="KW-1133">Transmembrane helix</keyword>
<proteinExistence type="predicted"/>
<dbReference type="EMBL" id="CP029619">
    <property type="protein sequence ID" value="AWN81385.1"/>
    <property type="molecule type" value="Genomic_DNA"/>
</dbReference>
<keyword evidence="2" id="KW-0472">Membrane</keyword>
<sequence length="208" mass="23029">MELRFYLFTISLFVARNWKGHYLASALQRSLFTVLLAYGSGLLCQATPTKGDQPTEQTASKKEVPAENKGDSTDSLEEILKKDATTGGIICNVLSGLALCYNALANLLLYPIFSFLLLALSLGALVLAYFWMKKIKAEQPIAPSWVIVTSFYLLCYLDLFLIVFQKKQVLLLFLELEKDLLLVSIAIGVGYAAGKLSSSKSFEQKKLP</sequence>
<dbReference type="RefSeq" id="WP_109996852.1">
    <property type="nucleotide sequence ID" value="NZ_CP029619.1"/>
</dbReference>
<name>A0A2Z3LFK8_9BACT</name>
<evidence type="ECO:0000256" key="1">
    <source>
        <dbReference type="SAM" id="MobiDB-lite"/>
    </source>
</evidence>
<feature type="transmembrane region" description="Helical" evidence="2">
    <location>
        <begin position="110"/>
        <end position="132"/>
    </location>
</feature>
<keyword evidence="4" id="KW-1185">Reference proteome</keyword>
<keyword evidence="2" id="KW-0812">Transmembrane</keyword>
<dbReference type="OrthoDB" id="982320at2"/>
<feature type="transmembrane region" description="Helical" evidence="2">
    <location>
        <begin position="180"/>
        <end position="198"/>
    </location>
</feature>
<dbReference type="Proteomes" id="UP000245872">
    <property type="component" value="Chromosome"/>
</dbReference>
<feature type="compositionally biased region" description="Basic and acidic residues" evidence="1">
    <location>
        <begin position="59"/>
        <end position="74"/>
    </location>
</feature>
<evidence type="ECO:0000313" key="3">
    <source>
        <dbReference type="EMBL" id="AWN81385.1"/>
    </source>
</evidence>
<evidence type="ECO:0000313" key="4">
    <source>
        <dbReference type="Proteomes" id="UP000245872"/>
    </source>
</evidence>
<feature type="compositionally biased region" description="Polar residues" evidence="1">
    <location>
        <begin position="48"/>
        <end position="58"/>
    </location>
</feature>
<reference evidence="3 4" key="1">
    <citation type="submission" date="2018-05" db="EMBL/GenBank/DDBJ databases">
        <title>Candidatus Cardinium hertigii Genome Assembly.</title>
        <authorList>
            <person name="Showmaker K.C."/>
            <person name="Walden K.O."/>
            <person name="Fields C.J."/>
            <person name="Lambert K.N."/>
            <person name="Hudson M.E."/>
        </authorList>
    </citation>
    <scope>NUCLEOTIDE SEQUENCE [LARGE SCALE GENOMIC DNA]</scope>
    <source>
        <strain evidence="4">cHgTN10</strain>
    </source>
</reference>
<gene>
    <name evidence="3" type="ORF">DK880_00047</name>
</gene>
<dbReference type="AlphaFoldDB" id="A0A2Z3LFK8"/>
<feature type="region of interest" description="Disordered" evidence="1">
    <location>
        <begin position="48"/>
        <end position="74"/>
    </location>
</feature>
<protein>
    <submittedName>
        <fullName evidence="3">Uncharacterized protein</fullName>
    </submittedName>
</protein>